<feature type="compositionally biased region" description="Low complexity" evidence="1">
    <location>
        <begin position="804"/>
        <end position="813"/>
    </location>
</feature>
<dbReference type="Gene3D" id="6.20.120.50">
    <property type="match status" value="1"/>
</dbReference>
<dbReference type="InterPro" id="IPR003961">
    <property type="entry name" value="FN3_dom"/>
</dbReference>
<dbReference type="PANTHER" id="PTHR47351:SF1">
    <property type="entry name" value="CHITIN BIOSYNTHESIS PROTEIN CHS5"/>
    <property type="match status" value="1"/>
</dbReference>
<gene>
    <name evidence="5" type="ORF">PSTT_12044</name>
</gene>
<feature type="domain" description="BRCT" evidence="3">
    <location>
        <begin position="403"/>
        <end position="508"/>
    </location>
</feature>
<dbReference type="Gene3D" id="2.60.40.10">
    <property type="entry name" value="Immunoglobulins"/>
    <property type="match status" value="1"/>
</dbReference>
<feature type="region of interest" description="Disordered" evidence="1">
    <location>
        <begin position="510"/>
        <end position="585"/>
    </location>
</feature>
<dbReference type="Pfam" id="PF00533">
    <property type="entry name" value="BRCT"/>
    <property type="match status" value="1"/>
</dbReference>
<dbReference type="Pfam" id="PF16892">
    <property type="entry name" value="CHS5_N"/>
    <property type="match status" value="1"/>
</dbReference>
<name>A0A2S4UXU7_9BASI</name>
<dbReference type="Gene3D" id="3.40.50.10190">
    <property type="entry name" value="BRCT domain"/>
    <property type="match status" value="1"/>
</dbReference>
<comment type="caution">
    <text evidence="5">The sequence shown here is derived from an EMBL/GenBank/DDBJ whole genome shotgun (WGS) entry which is preliminary data.</text>
</comment>
<dbReference type="GO" id="GO:0000747">
    <property type="term" value="P:conjugation with cellular fusion"/>
    <property type="evidence" value="ECO:0007669"/>
    <property type="project" value="TreeGrafter"/>
</dbReference>
<evidence type="ECO:0000259" key="4">
    <source>
        <dbReference type="PROSITE" id="PS50853"/>
    </source>
</evidence>
<keyword evidence="2" id="KW-0732">Signal</keyword>
<dbReference type="SUPFAM" id="SSF52113">
    <property type="entry name" value="BRCT domain"/>
    <property type="match status" value="1"/>
</dbReference>
<evidence type="ECO:0008006" key="7">
    <source>
        <dbReference type="Google" id="ProtNLM"/>
    </source>
</evidence>
<dbReference type="GO" id="GO:0046983">
    <property type="term" value="F:protein dimerization activity"/>
    <property type="evidence" value="ECO:0007669"/>
    <property type="project" value="InterPro"/>
</dbReference>
<dbReference type="InterPro" id="IPR052827">
    <property type="entry name" value="CHS_Export/Cell_Fusion_Reg"/>
</dbReference>
<dbReference type="PROSITE" id="PS50853">
    <property type="entry name" value="FN3"/>
    <property type="match status" value="1"/>
</dbReference>
<accession>A0A2S4UXU7</accession>
<dbReference type="InterPro" id="IPR031669">
    <property type="entry name" value="Fn3_2"/>
</dbReference>
<proteinExistence type="predicted"/>
<reference evidence="5" key="1">
    <citation type="submission" date="2017-12" db="EMBL/GenBank/DDBJ databases">
        <title>Gene loss provides genomic basis for host adaptation in cereal stripe rust fungi.</title>
        <authorList>
            <person name="Xia C."/>
        </authorList>
    </citation>
    <scope>NUCLEOTIDE SEQUENCE [LARGE SCALE GENOMIC DNA]</scope>
    <source>
        <strain evidence="5">93-210</strain>
    </source>
</reference>
<dbReference type="AlphaFoldDB" id="A0A2S4UXU7"/>
<dbReference type="InterPro" id="IPR001357">
    <property type="entry name" value="BRCT_dom"/>
</dbReference>
<sequence length="1187" mass="131244">MHLPSALTLTTLFVSFAMNARAVWPPPNDYIMSDHIDWTNHYLSVYFANGKDAFRWAQQVDFPRPGMTTSTLKDDTSKVLFDVVSSNDFCHTNSIYSDFADPKDPLPRREFSLQLRTHRADVWRFNFIDGSGNRQYYKFNKNSSNKGGRIYKVASVSLIFLCLSLPPSSSHNFNQDEKGHLTLGWPNSQRSLVEQSKGVKTFTLSVIDDAPVREMVMLMGLILIKSNDCRGWLQLDTPWLIQPTWMARLATPSIAVLIGSHAHLIEFPSLLLPPGCEPGSIVSITCTRDNAAEKAQADSFWDLQTKIADQFGVQSPQAPKLRLRSITQTSVTLEWDKLELAQCKLLSLSIWKNGQRLGTLPNPLTNTSTKLSGLDLDSEYTFNLVMKTTGGSFNSQHIKVKTHSLNDTSGINVCFGVILPEEIKEQSKEAIQQLDGRWSDKIQIDTTHFVCTMAYQAQQASNRASQPSTFPSLEYQRALQLSIPVVQPSWLQACLHERKMVPIAAHYLGAQPPPLSSSPTNTTGGRPRSASKPHINSSTPISPTNNNEINSSSTGTSTSGQHERANSAPASATISDSGKPQDQSSAGLAVIIESKDSDTITSQHANDHTERTAYNPDQSSSARHSRSNTTTESDSAQTFKLSTSDQYTHHQPHMPTPPRLSTGLSDILKENVDSPAENDGSPSPNKPIELPSSTIDKTSAETTTNGINKSIKEGEDDAISTHPSTSSPPKQMTRRTSEFTDQSLANHQEVVNGEDDPFSAASPTISNPSPLGDRPSFSSSNSLNHHHLHQQLGGLLTPTNNIPSSSVDSSNVDNDLSETLVIPDQPFEKDNHEVDQEDSVSEINSITYSTKTLKPDPPAFSPIPLETDIENNSQLKTGGSEIFDEISISSDHHFNQINAVDDHRNLVDNEEEDVIDSKVDSGSGDTFFSSASIPDHSDPTLSQNIDNIDTHIVTNNHLENLLDFHPVVDPDNHTHLSSSQQDSPALVLVSFALNARAVWPPPNDYIMDDNVDRAKGYQSVYSANGQEAFRFAKRDEFPRPGMTVSTLQDGSSKELFRVVSRNDYCHTNSFFNDFPVIENSPSKREYELRLRHARAAVWHFNFLDSSGNRQYYKFNKNSSNKGGRVYKVASGQADRLDGLLRTQTRQDPWLNNGQGLRTLTLSIIDGAPLPEIVMLFALVLEKSSHCH</sequence>
<dbReference type="PROSITE" id="PS50172">
    <property type="entry name" value="BRCT"/>
    <property type="match status" value="1"/>
</dbReference>
<dbReference type="VEuPathDB" id="FungiDB:PSHT_04406"/>
<feature type="compositionally biased region" description="Polar residues" evidence="1">
    <location>
        <begin position="615"/>
        <end position="646"/>
    </location>
</feature>
<dbReference type="EMBL" id="PKSL01000148">
    <property type="protein sequence ID" value="POW02087.1"/>
    <property type="molecule type" value="Genomic_DNA"/>
</dbReference>
<feature type="region of interest" description="Disordered" evidence="1">
    <location>
        <begin position="753"/>
        <end position="813"/>
    </location>
</feature>
<dbReference type="VEuPathDB" id="FungiDB:PSHT_02768"/>
<dbReference type="SUPFAM" id="SSF49265">
    <property type="entry name" value="Fibronectin type III"/>
    <property type="match status" value="1"/>
</dbReference>
<protein>
    <recommendedName>
        <fullName evidence="7">BRCT domain-containing protein</fullName>
    </recommendedName>
</protein>
<dbReference type="InterPro" id="IPR031673">
    <property type="entry name" value="Chs5_N"/>
</dbReference>
<dbReference type="InterPro" id="IPR036116">
    <property type="entry name" value="FN3_sf"/>
</dbReference>
<dbReference type="InterPro" id="IPR036420">
    <property type="entry name" value="BRCT_dom_sf"/>
</dbReference>
<organism evidence="5 6">
    <name type="scientific">Puccinia striiformis</name>
    <dbReference type="NCBI Taxonomy" id="27350"/>
    <lineage>
        <taxon>Eukaryota</taxon>
        <taxon>Fungi</taxon>
        <taxon>Dikarya</taxon>
        <taxon>Basidiomycota</taxon>
        <taxon>Pucciniomycotina</taxon>
        <taxon>Pucciniomycetes</taxon>
        <taxon>Pucciniales</taxon>
        <taxon>Pucciniaceae</taxon>
        <taxon>Puccinia</taxon>
    </lineage>
</organism>
<evidence type="ECO:0000256" key="2">
    <source>
        <dbReference type="SAM" id="SignalP"/>
    </source>
</evidence>
<dbReference type="VEuPathDB" id="FungiDB:PSTT_12044"/>
<feature type="signal peptide" evidence="2">
    <location>
        <begin position="1"/>
        <end position="22"/>
    </location>
</feature>
<evidence type="ECO:0000256" key="1">
    <source>
        <dbReference type="SAM" id="MobiDB-lite"/>
    </source>
</evidence>
<dbReference type="Proteomes" id="UP000239156">
    <property type="component" value="Unassembled WGS sequence"/>
</dbReference>
<feature type="compositionally biased region" description="Low complexity" evidence="1">
    <location>
        <begin position="535"/>
        <end position="560"/>
    </location>
</feature>
<feature type="compositionally biased region" description="Polar residues" evidence="1">
    <location>
        <begin position="721"/>
        <end position="730"/>
    </location>
</feature>
<feature type="region of interest" description="Disordered" evidence="1">
    <location>
        <begin position="598"/>
        <end position="739"/>
    </location>
</feature>
<dbReference type="Pfam" id="PF16893">
    <property type="entry name" value="fn3_2"/>
    <property type="match status" value="1"/>
</dbReference>
<feature type="compositionally biased region" description="Polar residues" evidence="1">
    <location>
        <begin position="568"/>
        <end position="585"/>
    </location>
</feature>
<feature type="domain" description="Fibronectin type-III" evidence="4">
    <location>
        <begin position="315"/>
        <end position="408"/>
    </location>
</feature>
<dbReference type="CDD" id="cd00063">
    <property type="entry name" value="FN3"/>
    <property type="match status" value="1"/>
</dbReference>
<feature type="non-terminal residue" evidence="5">
    <location>
        <position position="1187"/>
    </location>
</feature>
<dbReference type="GO" id="GO:0034044">
    <property type="term" value="C:exomer complex"/>
    <property type="evidence" value="ECO:0007669"/>
    <property type="project" value="TreeGrafter"/>
</dbReference>
<evidence type="ECO:0000259" key="3">
    <source>
        <dbReference type="PROSITE" id="PS50172"/>
    </source>
</evidence>
<dbReference type="GO" id="GO:0006893">
    <property type="term" value="P:Golgi to plasma membrane transport"/>
    <property type="evidence" value="ECO:0007669"/>
    <property type="project" value="TreeGrafter"/>
</dbReference>
<dbReference type="SMART" id="SM00292">
    <property type="entry name" value="BRCT"/>
    <property type="match status" value="1"/>
</dbReference>
<evidence type="ECO:0000313" key="5">
    <source>
        <dbReference type="EMBL" id="POW02087.1"/>
    </source>
</evidence>
<keyword evidence="6" id="KW-1185">Reference proteome</keyword>
<dbReference type="InterPro" id="IPR013783">
    <property type="entry name" value="Ig-like_fold"/>
</dbReference>
<evidence type="ECO:0000313" key="6">
    <source>
        <dbReference type="Proteomes" id="UP000239156"/>
    </source>
</evidence>
<feature type="chain" id="PRO_5015682724" description="BRCT domain-containing protein" evidence="2">
    <location>
        <begin position="23"/>
        <end position="1187"/>
    </location>
</feature>
<dbReference type="PANTHER" id="PTHR47351">
    <property type="entry name" value="CHITIN BIOSYNTHESIS PROTEIN CHS5"/>
    <property type="match status" value="1"/>
</dbReference>
<dbReference type="GO" id="GO:0005802">
    <property type="term" value="C:trans-Golgi network"/>
    <property type="evidence" value="ECO:0007669"/>
    <property type="project" value="TreeGrafter"/>
</dbReference>
<feature type="compositionally biased region" description="Polar residues" evidence="1">
    <location>
        <begin position="691"/>
        <end position="708"/>
    </location>
</feature>